<dbReference type="InterPro" id="IPR036866">
    <property type="entry name" value="RibonucZ/Hydroxyglut_hydro"/>
</dbReference>
<dbReference type="EMBL" id="JADEYS010000012">
    <property type="protein sequence ID" value="MBE9398086.1"/>
    <property type="molecule type" value="Genomic_DNA"/>
</dbReference>
<sequence length="299" mass="32749">MLNLSTVLKRTAITAVATAVAYTPLSAVADSDLTLQVYNPGEKSMFPVTSTLITGDHEAMLIDAQFQRNDAQALVKMIRDSGKKLTTVFISAADPDFYFGLDVIKTQFPDVTVLASEETIKKIQQTIVRKEAYWGPILGENAPQMLVIPKPLKGDTLSVDGEKIKVVGLDGPDPAHAFLWIPESKTVLGGVALYDNMHVWVADTQTQESRDHWRGTLDSVTALQPERVIPGHYLGDNKGDLTAINYTYTYVKTFEEESAKAADSVELIEAMESRYPGKGGTGSLQISAKVLEGEMKWPQ</sequence>
<name>A0A8J7KAK4_9GAMM</name>
<accession>A0A8J7KAK4</accession>
<evidence type="ECO:0000259" key="2">
    <source>
        <dbReference type="SMART" id="SM00849"/>
    </source>
</evidence>
<dbReference type="RefSeq" id="WP_193953722.1">
    <property type="nucleotide sequence ID" value="NZ_JADEYS010000012.1"/>
</dbReference>
<comment type="caution">
    <text evidence="3">The sequence shown here is derived from an EMBL/GenBank/DDBJ whole genome shotgun (WGS) entry which is preliminary data.</text>
</comment>
<feature type="domain" description="Metallo-beta-lactamase" evidence="2">
    <location>
        <begin position="47"/>
        <end position="232"/>
    </location>
</feature>
<dbReference type="InterPro" id="IPR050855">
    <property type="entry name" value="NDM-1-like"/>
</dbReference>
<feature type="signal peptide" evidence="1">
    <location>
        <begin position="1"/>
        <end position="29"/>
    </location>
</feature>
<keyword evidence="4" id="KW-1185">Reference proteome</keyword>
<reference evidence="3" key="1">
    <citation type="submission" date="2020-10" db="EMBL/GenBank/DDBJ databases">
        <title>Bacterium isolated from coastal waters sediment.</title>
        <authorList>
            <person name="Chen R.-J."/>
            <person name="Lu D.-C."/>
            <person name="Zhu K.-L."/>
            <person name="Du Z.-J."/>
        </authorList>
    </citation>
    <scope>NUCLEOTIDE SEQUENCE</scope>
    <source>
        <strain evidence="3">N1Y112</strain>
    </source>
</reference>
<dbReference type="SUPFAM" id="SSF56281">
    <property type="entry name" value="Metallo-hydrolase/oxidoreductase"/>
    <property type="match status" value="1"/>
</dbReference>
<protein>
    <submittedName>
        <fullName evidence="3">MBL fold metallo-hydrolase</fullName>
    </submittedName>
</protein>
<evidence type="ECO:0000256" key="1">
    <source>
        <dbReference type="SAM" id="SignalP"/>
    </source>
</evidence>
<dbReference type="Gene3D" id="3.60.15.10">
    <property type="entry name" value="Ribonuclease Z/Hydroxyacylglutathione hydrolase-like"/>
    <property type="match status" value="1"/>
</dbReference>
<dbReference type="AlphaFoldDB" id="A0A8J7KAK4"/>
<dbReference type="SMART" id="SM00849">
    <property type="entry name" value="Lactamase_B"/>
    <property type="match status" value="1"/>
</dbReference>
<gene>
    <name evidence="3" type="ORF">IOQ59_12530</name>
</gene>
<dbReference type="Pfam" id="PF00753">
    <property type="entry name" value="Lactamase_B"/>
    <property type="match status" value="1"/>
</dbReference>
<organism evidence="3 4">
    <name type="scientific">Pontibacterium sinense</name>
    <dbReference type="NCBI Taxonomy" id="2781979"/>
    <lineage>
        <taxon>Bacteria</taxon>
        <taxon>Pseudomonadati</taxon>
        <taxon>Pseudomonadota</taxon>
        <taxon>Gammaproteobacteria</taxon>
        <taxon>Oceanospirillales</taxon>
        <taxon>Oceanospirillaceae</taxon>
        <taxon>Pontibacterium</taxon>
    </lineage>
</organism>
<evidence type="ECO:0000313" key="3">
    <source>
        <dbReference type="EMBL" id="MBE9398086.1"/>
    </source>
</evidence>
<dbReference type="CDD" id="cd07739">
    <property type="entry name" value="metallo-hydrolase-like_MBL-fold"/>
    <property type="match status" value="1"/>
</dbReference>
<dbReference type="Proteomes" id="UP000640333">
    <property type="component" value="Unassembled WGS sequence"/>
</dbReference>
<dbReference type="PANTHER" id="PTHR42951:SF14">
    <property type="entry name" value="METALLO-BETA-LACTAMASE SUPERFAMILY PROTEIN"/>
    <property type="match status" value="1"/>
</dbReference>
<proteinExistence type="predicted"/>
<dbReference type="PANTHER" id="PTHR42951">
    <property type="entry name" value="METALLO-BETA-LACTAMASE DOMAIN-CONTAINING"/>
    <property type="match status" value="1"/>
</dbReference>
<dbReference type="InterPro" id="IPR001279">
    <property type="entry name" value="Metallo-B-lactamas"/>
</dbReference>
<evidence type="ECO:0000313" key="4">
    <source>
        <dbReference type="Proteomes" id="UP000640333"/>
    </source>
</evidence>
<feature type="chain" id="PRO_5035160219" evidence="1">
    <location>
        <begin position="30"/>
        <end position="299"/>
    </location>
</feature>
<keyword evidence="1" id="KW-0732">Signal</keyword>